<dbReference type="RefSeq" id="WP_150590755.1">
    <property type="nucleotide sequence ID" value="NZ_CABPSH010000010.1"/>
</dbReference>
<proteinExistence type="predicted"/>
<evidence type="ECO:0000313" key="1">
    <source>
        <dbReference type="EMBL" id="VVE31424.1"/>
    </source>
</evidence>
<gene>
    <name evidence="1" type="ORF">PEP31012_03698</name>
</gene>
<dbReference type="Proteomes" id="UP000400981">
    <property type="component" value="Unassembled WGS sequence"/>
</dbReference>
<accession>A0A5E4X528</accession>
<dbReference type="EMBL" id="CABPSH010000010">
    <property type="protein sequence ID" value="VVE31424.1"/>
    <property type="molecule type" value="Genomic_DNA"/>
</dbReference>
<keyword evidence="2" id="KW-1185">Reference proteome</keyword>
<dbReference type="AlphaFoldDB" id="A0A5E4X528"/>
<reference evidence="1 2" key="1">
    <citation type="submission" date="2019-08" db="EMBL/GenBank/DDBJ databases">
        <authorList>
            <person name="Peeters C."/>
        </authorList>
    </citation>
    <scope>NUCLEOTIDE SEQUENCE [LARGE SCALE GENOMIC DNA]</scope>
    <source>
        <strain evidence="1 2">LMG 31012</strain>
    </source>
</reference>
<name>A0A5E4X528_9BURK</name>
<sequence length="138" mass="15771">MAYTACPTPKVEYVSSLDTYPYDALDDLLYDWYCREQGYVPVEGYGRQDVACARSASSDQWLSSDEVIDSRIEAYVMPMISFAMEELLSDDRIAIMTELRNRKGPAVWRNPRVVDQKEAYAKAKAKIAPILSRKGVEW</sequence>
<organism evidence="1 2">
    <name type="scientific">Pandoraea eparura</name>
    <dbReference type="NCBI Taxonomy" id="2508291"/>
    <lineage>
        <taxon>Bacteria</taxon>
        <taxon>Pseudomonadati</taxon>
        <taxon>Pseudomonadota</taxon>
        <taxon>Betaproteobacteria</taxon>
        <taxon>Burkholderiales</taxon>
        <taxon>Burkholderiaceae</taxon>
        <taxon>Pandoraea</taxon>
    </lineage>
</organism>
<protein>
    <submittedName>
        <fullName evidence="1">Uncharacterized protein</fullName>
    </submittedName>
</protein>
<dbReference type="OrthoDB" id="8926949at2"/>
<evidence type="ECO:0000313" key="2">
    <source>
        <dbReference type="Proteomes" id="UP000400981"/>
    </source>
</evidence>